<name>A0A1E5V3S0_9POAL</name>
<dbReference type="InterPro" id="IPR036093">
    <property type="entry name" value="NAC_dom_sf"/>
</dbReference>
<evidence type="ECO:0000313" key="1">
    <source>
        <dbReference type="EMBL" id="OEL19806.1"/>
    </source>
</evidence>
<sequence>LARRLAPRLVGPVGADCRAGQMRPTDPDHGPCLNQAKCIVKHSAGINSRRTATALTAAADSSTWPTSTPLPPEKLAERYAPAPGADGGDGIWYFICPARSRHRATAAGAPGQGCWASEAGVVRPVRGPVGRGVGQLRALSYGARTAALWTTVTMHGWCMVELVIDEQDGGGGGGEFVRLPHNAVSTTAASASMAMPAARISSCKRKAATDNHPEAPSSVRRQLMQLSF</sequence>
<dbReference type="AlphaFoldDB" id="A0A1E5V3S0"/>
<dbReference type="GO" id="GO:0006355">
    <property type="term" value="P:regulation of DNA-templated transcription"/>
    <property type="evidence" value="ECO:0007669"/>
    <property type="project" value="InterPro"/>
</dbReference>
<keyword evidence="2" id="KW-1185">Reference proteome</keyword>
<feature type="non-terminal residue" evidence="1">
    <location>
        <position position="1"/>
    </location>
</feature>
<comment type="caution">
    <text evidence="1">The sequence shown here is derived from an EMBL/GenBank/DDBJ whole genome shotgun (WGS) entry which is preliminary data.</text>
</comment>
<protein>
    <submittedName>
        <fullName evidence="1">Uncharacterized protein</fullName>
    </submittedName>
</protein>
<reference evidence="1 2" key="1">
    <citation type="submission" date="2016-09" db="EMBL/GenBank/DDBJ databases">
        <title>The draft genome of Dichanthelium oligosanthes: A C3 panicoid grass species.</title>
        <authorList>
            <person name="Studer A.J."/>
            <person name="Schnable J.C."/>
            <person name="Brutnell T.P."/>
        </authorList>
    </citation>
    <scope>NUCLEOTIDE SEQUENCE [LARGE SCALE GENOMIC DNA]</scope>
    <source>
        <strain evidence="2">cv. Kellogg 1175</strain>
        <tissue evidence="1">Leaf</tissue>
    </source>
</reference>
<organism evidence="1 2">
    <name type="scientific">Dichanthelium oligosanthes</name>
    <dbReference type="NCBI Taxonomy" id="888268"/>
    <lineage>
        <taxon>Eukaryota</taxon>
        <taxon>Viridiplantae</taxon>
        <taxon>Streptophyta</taxon>
        <taxon>Embryophyta</taxon>
        <taxon>Tracheophyta</taxon>
        <taxon>Spermatophyta</taxon>
        <taxon>Magnoliopsida</taxon>
        <taxon>Liliopsida</taxon>
        <taxon>Poales</taxon>
        <taxon>Poaceae</taxon>
        <taxon>PACMAD clade</taxon>
        <taxon>Panicoideae</taxon>
        <taxon>Panicodae</taxon>
        <taxon>Paniceae</taxon>
        <taxon>Dichantheliinae</taxon>
        <taxon>Dichanthelium</taxon>
    </lineage>
</organism>
<gene>
    <name evidence="1" type="ORF">BAE44_0019175</name>
</gene>
<dbReference type="GO" id="GO:0003677">
    <property type="term" value="F:DNA binding"/>
    <property type="evidence" value="ECO:0007669"/>
    <property type="project" value="InterPro"/>
</dbReference>
<evidence type="ECO:0000313" key="2">
    <source>
        <dbReference type="Proteomes" id="UP000095767"/>
    </source>
</evidence>
<proteinExistence type="predicted"/>
<dbReference type="SUPFAM" id="SSF101941">
    <property type="entry name" value="NAC domain"/>
    <property type="match status" value="1"/>
</dbReference>
<dbReference type="EMBL" id="LWDX02052534">
    <property type="protein sequence ID" value="OEL19806.1"/>
    <property type="molecule type" value="Genomic_DNA"/>
</dbReference>
<dbReference type="Proteomes" id="UP000095767">
    <property type="component" value="Unassembled WGS sequence"/>
</dbReference>
<dbReference type="OrthoDB" id="663317at2759"/>
<accession>A0A1E5V3S0</accession>